<reference evidence="4" key="1">
    <citation type="submission" date="2021-01" db="EMBL/GenBank/DDBJ databases">
        <title>Draft genome sequence of Nasalis larvatus strain YZ03.</title>
        <authorList>
            <person name="Suzuki-Hashido N."/>
            <person name="Tsuchida S."/>
            <person name="Hayakawa T."/>
        </authorList>
    </citation>
    <scope>NUCLEOTIDE SEQUENCE [LARGE SCALE GENOMIC DNA]</scope>
    <source>
        <strain evidence="4">YZ03</strain>
    </source>
</reference>
<feature type="transmembrane region" description="Helical" evidence="2">
    <location>
        <begin position="252"/>
        <end position="274"/>
    </location>
</feature>
<organism evidence="3 4">
    <name type="scientific">Lactobacillus nasalidis</name>
    <dbReference type="NCBI Taxonomy" id="2797258"/>
    <lineage>
        <taxon>Bacteria</taxon>
        <taxon>Bacillati</taxon>
        <taxon>Bacillota</taxon>
        <taxon>Bacilli</taxon>
        <taxon>Lactobacillales</taxon>
        <taxon>Lactobacillaceae</taxon>
        <taxon>Lactobacillus</taxon>
    </lineage>
</organism>
<keyword evidence="2" id="KW-0812">Transmembrane</keyword>
<dbReference type="Proteomes" id="UP000616547">
    <property type="component" value="Unassembled WGS sequence"/>
</dbReference>
<proteinExistence type="predicted"/>
<comment type="subcellular location">
    <subcellularLocation>
        <location evidence="1">Endomembrane system</location>
        <topology evidence="1">Multi-pass membrane protein</topology>
    </subcellularLocation>
</comment>
<dbReference type="SUPFAM" id="SSF103481">
    <property type="entry name" value="Multidrug resistance efflux transporter EmrE"/>
    <property type="match status" value="1"/>
</dbReference>
<evidence type="ECO:0000313" key="4">
    <source>
        <dbReference type="Proteomes" id="UP000616547"/>
    </source>
</evidence>
<dbReference type="RefSeq" id="WP_201331838.1">
    <property type="nucleotide sequence ID" value="NZ_BOCG01000243.1"/>
</dbReference>
<feature type="transmembrane region" description="Helical" evidence="2">
    <location>
        <begin position="47"/>
        <end position="65"/>
    </location>
</feature>
<feature type="transmembrane region" description="Helical" evidence="2">
    <location>
        <begin position="113"/>
        <end position="133"/>
    </location>
</feature>
<evidence type="ECO:0000313" key="3">
    <source>
        <dbReference type="EMBL" id="GHW01504.1"/>
    </source>
</evidence>
<gene>
    <name evidence="3" type="ORF">lacNasYZ03_11910</name>
</gene>
<keyword evidence="4" id="KW-1185">Reference proteome</keyword>
<keyword evidence="2" id="KW-0472">Membrane</keyword>
<protein>
    <recommendedName>
        <fullName evidence="5">Beta-carotene 15,15'-monooxygenase</fullName>
    </recommendedName>
</protein>
<name>A0ABQ3W6Y6_9LACO</name>
<comment type="caution">
    <text evidence="3">The sequence shown here is derived from an EMBL/GenBank/DDBJ whole genome shotgun (WGS) entry which is preliminary data.</text>
</comment>
<sequence length="284" mass="32645">MQAKQTIYRIFHPNKWLLAVICVSATALLNAVFSYNLKHTPLAQVAYWYSLYALIVFIIAFVRGCRKLSRLVKEKSRLYRFYQDNIRIFHKYSLLVGFSVNFAYGLLKLAAGVYYSSWWFVTLAVYYLLLCSMKVTLLKNLKSPLKKQLLRLKHVGLALLAMDVVLAGIIILIVSARQVFYYYGYLIYLMALYDFYLITMAFINVFKYRRHSDVVVFASKCINLTVAMISMISLEVAMIYTFGHNDSKMKTVMTLCLGVVVVVVNSIMATSLIIKAQKGLKKQD</sequence>
<dbReference type="InterPro" id="IPR037185">
    <property type="entry name" value="EmrE-like"/>
</dbReference>
<evidence type="ECO:0000256" key="1">
    <source>
        <dbReference type="ARBA" id="ARBA00004127"/>
    </source>
</evidence>
<feature type="transmembrane region" description="Helical" evidence="2">
    <location>
        <begin position="16"/>
        <end position="35"/>
    </location>
</feature>
<evidence type="ECO:0008006" key="5">
    <source>
        <dbReference type="Google" id="ProtNLM"/>
    </source>
</evidence>
<accession>A0ABQ3W6Y6</accession>
<dbReference type="EMBL" id="BOCI01000304">
    <property type="protein sequence ID" value="GHW01504.1"/>
    <property type="molecule type" value="Genomic_DNA"/>
</dbReference>
<feature type="transmembrane region" description="Helical" evidence="2">
    <location>
        <begin position="86"/>
        <end position="107"/>
    </location>
</feature>
<feature type="transmembrane region" description="Helical" evidence="2">
    <location>
        <begin position="215"/>
        <end position="240"/>
    </location>
</feature>
<evidence type="ECO:0000256" key="2">
    <source>
        <dbReference type="SAM" id="Phobius"/>
    </source>
</evidence>
<feature type="transmembrane region" description="Helical" evidence="2">
    <location>
        <begin position="180"/>
        <end position="203"/>
    </location>
</feature>
<feature type="transmembrane region" description="Helical" evidence="2">
    <location>
        <begin position="154"/>
        <end position="174"/>
    </location>
</feature>
<keyword evidence="2" id="KW-1133">Transmembrane helix</keyword>